<proteinExistence type="inferred from homology"/>
<dbReference type="EC" id="3.2.1.96" evidence="2"/>
<gene>
    <name evidence="10" type="ORF">BSAE_0444</name>
</gene>
<comment type="caution">
    <text evidence="10">The sequence shown here is derived from an EMBL/GenBank/DDBJ whole genome shotgun (WGS) entry which is preliminary data.</text>
</comment>
<dbReference type="InterPro" id="IPR017853">
    <property type="entry name" value="GH"/>
</dbReference>
<evidence type="ECO:0000256" key="3">
    <source>
        <dbReference type="ARBA" id="ARBA00022729"/>
    </source>
</evidence>
<dbReference type="InterPro" id="IPR057677">
    <property type="entry name" value="EndoE-GH18L_3HB-2"/>
</dbReference>
<evidence type="ECO:0000313" key="10">
    <source>
        <dbReference type="EMBL" id="KFI88990.1"/>
    </source>
</evidence>
<feature type="domain" description="GH18" evidence="9">
    <location>
        <begin position="1"/>
        <end position="285"/>
    </location>
</feature>
<dbReference type="SUPFAM" id="SSF51445">
    <property type="entry name" value="(Trans)glycosidases"/>
    <property type="match status" value="2"/>
</dbReference>
<keyword evidence="8" id="KW-0472">Membrane</keyword>
<dbReference type="GO" id="GO:0005975">
    <property type="term" value="P:carbohydrate metabolic process"/>
    <property type="evidence" value="ECO:0007669"/>
    <property type="project" value="InterPro"/>
</dbReference>
<protein>
    <recommendedName>
        <fullName evidence="2">mannosyl-glycoprotein endo-beta-N-acetylglucosaminidase</fullName>
        <ecNumber evidence="2">3.2.1.96</ecNumber>
    </recommendedName>
</protein>
<dbReference type="SMR" id="A0A087D0E0"/>
<evidence type="ECO:0000256" key="7">
    <source>
        <dbReference type="SAM" id="MobiDB-lite"/>
    </source>
</evidence>
<evidence type="ECO:0000313" key="11">
    <source>
        <dbReference type="Proteomes" id="UP000029040"/>
    </source>
</evidence>
<evidence type="ECO:0000256" key="1">
    <source>
        <dbReference type="ARBA" id="ARBA00009336"/>
    </source>
</evidence>
<dbReference type="EMBL" id="JGZM01000001">
    <property type="protein sequence ID" value="KFI88990.1"/>
    <property type="molecule type" value="Genomic_DNA"/>
</dbReference>
<evidence type="ECO:0000256" key="8">
    <source>
        <dbReference type="SAM" id="Phobius"/>
    </source>
</evidence>
<evidence type="ECO:0000256" key="5">
    <source>
        <dbReference type="ARBA" id="ARBA00023295"/>
    </source>
</evidence>
<accession>A0A087D0E0</accession>
<feature type="domain" description="GH18" evidence="9">
    <location>
        <begin position="445"/>
        <end position="731"/>
    </location>
</feature>
<evidence type="ECO:0000256" key="2">
    <source>
        <dbReference type="ARBA" id="ARBA00012566"/>
    </source>
</evidence>
<feature type="region of interest" description="Disordered" evidence="7">
    <location>
        <begin position="879"/>
        <end position="901"/>
    </location>
</feature>
<dbReference type="InterPro" id="IPR057016">
    <property type="entry name" value="EndoS_F2-like_TIM-barrel"/>
</dbReference>
<dbReference type="RefSeq" id="WP_051915757.1">
    <property type="nucleotide sequence ID" value="NZ_JGZM01000001.1"/>
</dbReference>
<feature type="transmembrane region" description="Helical" evidence="8">
    <location>
        <begin position="910"/>
        <end position="931"/>
    </location>
</feature>
<evidence type="ECO:0000259" key="9">
    <source>
        <dbReference type="PROSITE" id="PS51910"/>
    </source>
</evidence>
<reference evidence="10 11" key="1">
    <citation type="submission" date="2014-03" db="EMBL/GenBank/DDBJ databases">
        <title>Genomics of Bifidobacteria.</title>
        <authorList>
            <person name="Ventura M."/>
            <person name="Milani C."/>
            <person name="Lugli G.A."/>
        </authorList>
    </citation>
    <scope>NUCLEOTIDE SEQUENCE [LARGE SCALE GENOMIC DNA]</scope>
    <source>
        <strain evidence="10 11">LMG 14934</strain>
    </source>
</reference>
<dbReference type="Gene3D" id="3.20.20.80">
    <property type="entry name" value="Glycosidases"/>
    <property type="match status" value="2"/>
</dbReference>
<dbReference type="Proteomes" id="UP000029040">
    <property type="component" value="Unassembled WGS sequence"/>
</dbReference>
<keyword evidence="4 10" id="KW-0378">Hydrolase</keyword>
<sequence length="936" mass="102766">MVYYRAWRDVTMKGVNTDLPDENWISMYDIPYGVDVVNVFSYVPAGQEEQAQPFYDKLKAEYAPYLHSRGIKLVRGINYEQVTVEGFRDYMADLGKSVDDATDADYDAYALEIIDEYMTSVGLDGLDIDMETYPTDADVAISDNVIRALSKHIGPKSDNPDGTMFLYDTNGSNTKPFANVADCFDYVAYQQYGSTSSRTAGAVEDYSPYIGADKFVPGLAFPEEGDGNRWYDATEPYEDSHIYDIASYVRDNDLGGMFLYALDRDGRTYEPEDWNHIVPSNLLWTKTAIAESQDMTMDQAKAAANHYIDRMSLTENGADGIGLNAETARAAVKQATNLYEVNKAVLGGDYDEGFSNTYDPTLEVGLLGIDTTALTDQIAAADNILSGDAMSDDVKSAVRQSRDAAIEGLTGRTYTADEVAMWTADLQADIEAAVASLTGVEDSDRHFMVYYRAWRDVTMKGVNTDLPDENWISMYDIPYGVDVVNVFSYVPSGQEELAQPYYDKLKSDYAPYLHSRGIKLVRGVDYTGVIVNGFRDFIEAKGLTEQEATEADYDEYALQVIDEYMTSVGLDGLDIDMETHPDEADVAVSDNVIRALSKHIGPKSDNPDGTMFLYDTNASDLAPFWNVADCFDYVAYQQYGSNAERTDNAFGDYAPHIGSEFVPGLTFPEEGDMNNRWYDASEPYEESNFYQVASYVNEHKLGGMFVYALDRDGRNYEEDLTRIVPSNLLWTKTAIAESQGMPLDRAKAAANHYIDRMSLRQSTVRDAAVSADDARAAVEQGTNLYEVNKAVLGGDYGEGFSNTYDPTLEAGLLDIDTAELEELIAEAGTVLEADATSADIKAAVRAARDAAIDGLTGKTYTAEQVESWAAGIKAALEGKTEAPGEGDSGKHDDAGTQNPADDSLVATGSAVAVMTVLVVAFAAAGIGLTVWQRRKV</sequence>
<keyword evidence="3" id="KW-0732">Signal</keyword>
<evidence type="ECO:0000256" key="4">
    <source>
        <dbReference type="ARBA" id="ARBA00022801"/>
    </source>
</evidence>
<dbReference type="AlphaFoldDB" id="A0A087D0E0"/>
<evidence type="ECO:0000256" key="6">
    <source>
        <dbReference type="ARBA" id="ARBA00034414"/>
    </source>
</evidence>
<keyword evidence="8" id="KW-1133">Transmembrane helix</keyword>
<feature type="compositionally biased region" description="Basic and acidic residues" evidence="7">
    <location>
        <begin position="879"/>
        <end position="894"/>
    </location>
</feature>
<keyword evidence="8" id="KW-0812">Transmembrane</keyword>
<dbReference type="GO" id="GO:0033925">
    <property type="term" value="F:mannosyl-glycoprotein endo-beta-N-acetylglucosaminidase activity"/>
    <property type="evidence" value="ECO:0007669"/>
    <property type="project" value="UniProtKB-EC"/>
</dbReference>
<comment type="catalytic activity">
    <reaction evidence="6">
        <text>an N(4)-(oligosaccharide-(1-&gt;3)-[oligosaccharide-(1-&gt;6)]-beta-D-Man-(1-&gt;4)-beta-D-GlcNAc-(1-&gt;4)-alpha-D-GlcNAc)-L-asparaginyl-[protein] + H2O = an oligosaccharide-(1-&gt;3)-[oligosaccharide-(1-&gt;6)]-beta-D-Man-(1-&gt;4)-D-GlcNAc + N(4)-(N-acetyl-beta-D-glucosaminyl)-L-asparaginyl-[protein]</text>
        <dbReference type="Rhea" id="RHEA:73067"/>
        <dbReference type="Rhea" id="RHEA-COMP:12603"/>
        <dbReference type="Rhea" id="RHEA-COMP:18176"/>
        <dbReference type="ChEBI" id="CHEBI:15377"/>
        <dbReference type="ChEBI" id="CHEBI:132248"/>
        <dbReference type="ChEBI" id="CHEBI:192714"/>
        <dbReference type="ChEBI" id="CHEBI:192715"/>
        <dbReference type="EC" id="3.2.1.96"/>
    </reaction>
</comment>
<dbReference type="InterPro" id="IPR001223">
    <property type="entry name" value="Glyco_hydro18_cat"/>
</dbReference>
<dbReference type="Pfam" id="PF23916">
    <property type="entry name" value="TIM-barrel_EndoS"/>
    <property type="match status" value="2"/>
</dbReference>
<comment type="similarity">
    <text evidence="1">Belongs to the glycosyl hydrolase 18 family.</text>
</comment>
<keyword evidence="5 10" id="KW-0326">Glycosidase</keyword>
<organism evidence="10 11">
    <name type="scientific">Bifidobacterium pullorum subsp. saeculare DSM 6531 = LMG 14934</name>
    <dbReference type="NCBI Taxonomy" id="1437611"/>
    <lineage>
        <taxon>Bacteria</taxon>
        <taxon>Bacillati</taxon>
        <taxon>Actinomycetota</taxon>
        <taxon>Actinomycetes</taxon>
        <taxon>Bifidobacteriales</taxon>
        <taxon>Bifidobacteriaceae</taxon>
        <taxon>Bifidobacterium</taxon>
    </lineage>
</organism>
<name>A0A087D0E0_9BIFI</name>
<dbReference type="Pfam" id="PF25528">
    <property type="entry name" value="DUF7917"/>
    <property type="match status" value="2"/>
</dbReference>
<dbReference type="PROSITE" id="PS51910">
    <property type="entry name" value="GH18_2"/>
    <property type="match status" value="2"/>
</dbReference>